<dbReference type="EMBL" id="BORB01000034">
    <property type="protein sequence ID" value="GIN59036.1"/>
    <property type="molecule type" value="Genomic_DNA"/>
</dbReference>
<proteinExistence type="predicted"/>
<keyword evidence="2" id="KW-1185">Reference proteome</keyword>
<reference evidence="1 2" key="1">
    <citation type="submission" date="2021-03" db="EMBL/GenBank/DDBJ databases">
        <title>Antimicrobial resistance genes in bacteria isolated from Japanese honey, and their potential for conferring macrolide and lincosamide resistance in the American foulbrood pathogen Paenibacillus larvae.</title>
        <authorList>
            <person name="Okamoto M."/>
            <person name="Kumagai M."/>
            <person name="Kanamori H."/>
            <person name="Takamatsu D."/>
        </authorList>
    </citation>
    <scope>NUCLEOTIDE SEQUENCE [LARGE SCALE GENOMIC DNA]</scope>
    <source>
        <strain evidence="1 2">J8TS2</strain>
    </source>
</reference>
<gene>
    <name evidence="1" type="ORF">J8TS2_33550</name>
</gene>
<comment type="caution">
    <text evidence="1">The sequence shown here is derived from an EMBL/GenBank/DDBJ whole genome shotgun (WGS) entry which is preliminary data.</text>
</comment>
<organism evidence="1 2">
    <name type="scientific">Lederbergia ruris</name>
    <dbReference type="NCBI Taxonomy" id="217495"/>
    <lineage>
        <taxon>Bacteria</taxon>
        <taxon>Bacillati</taxon>
        <taxon>Bacillota</taxon>
        <taxon>Bacilli</taxon>
        <taxon>Bacillales</taxon>
        <taxon>Bacillaceae</taxon>
        <taxon>Lederbergia</taxon>
    </lineage>
</organism>
<protein>
    <submittedName>
        <fullName evidence="1">Uncharacterized protein</fullName>
    </submittedName>
</protein>
<sequence>MTLRRAFPFLLKRKALVNYVSDDCLQKALRQKIEGINTGLKTLALHPDYTSLSKKKEAMEK</sequence>
<name>A0ABQ4KNI7_9BACI</name>
<accession>A0ABQ4KNI7</accession>
<evidence type="ECO:0000313" key="1">
    <source>
        <dbReference type="EMBL" id="GIN59036.1"/>
    </source>
</evidence>
<evidence type="ECO:0000313" key="2">
    <source>
        <dbReference type="Proteomes" id="UP000679950"/>
    </source>
</evidence>
<dbReference type="Proteomes" id="UP000679950">
    <property type="component" value="Unassembled WGS sequence"/>
</dbReference>